<dbReference type="AlphaFoldDB" id="A0AAV5B2M2"/>
<comment type="caution">
    <text evidence="17">Lacks conserved residue(s) required for the propagation of feature annotation.</text>
</comment>
<name>A0AAV5B2M2_9ACTN</name>
<keyword evidence="7 17" id="KW-0132">Cell division</keyword>
<dbReference type="Gene3D" id="3.30.465.10">
    <property type="match status" value="1"/>
</dbReference>
<sequence>MSLFNAFMSLSGAYDADVRRDEPLSRRTSLRVGGPAALSCCAHSYPALARVLDTLRREGVPTAVLGKGSNVLVSDDGYEGCIVSLGREFSRIVVDVERGTVSAGAGVQLAKVVNAAYQSGLSGLEDLAGIPGTVGGAVVMDAGSRHHWIGAAVRAVVCAKPGEGLVRHEGPDIDWGYRRTSIPADETVLEVELSLAPSTKPQVARAMDRRLAVRKGRVPMGVPSTGEVFMDPPDLSASRLLADAGLRGARSGGALVSRLDPGYIVNDRQARAVDVLALMHRMQETVEEAKGVRLKPQVKFLGFQS</sequence>
<evidence type="ECO:0000256" key="12">
    <source>
        <dbReference type="ARBA" id="ARBA00022984"/>
    </source>
</evidence>
<dbReference type="EMBL" id="BQKC01000001">
    <property type="protein sequence ID" value="GJM55497.1"/>
    <property type="molecule type" value="Genomic_DNA"/>
</dbReference>
<evidence type="ECO:0000256" key="13">
    <source>
        <dbReference type="ARBA" id="ARBA00023002"/>
    </source>
</evidence>
<dbReference type="InterPro" id="IPR016166">
    <property type="entry name" value="FAD-bd_PCMH"/>
</dbReference>
<evidence type="ECO:0000256" key="15">
    <source>
        <dbReference type="ARBA" id="ARBA00023316"/>
    </source>
</evidence>
<keyword evidence="11 17" id="KW-0133">Cell shape</keyword>
<protein>
    <recommendedName>
        <fullName evidence="17">UDP-N-acetylenolpyruvoylglucosamine reductase</fullName>
        <ecNumber evidence="17">1.3.1.98</ecNumber>
    </recommendedName>
    <alternativeName>
        <fullName evidence="17">UDP-N-acetylmuramate dehydrogenase</fullName>
    </alternativeName>
</protein>
<comment type="subcellular location">
    <subcellularLocation>
        <location evidence="3 17">Cytoplasm</location>
    </subcellularLocation>
</comment>
<dbReference type="SUPFAM" id="SSF56194">
    <property type="entry name" value="Uridine diphospho-N-Acetylenolpyruvylglucosamine reductase, MurB, C-terminal domain"/>
    <property type="match status" value="1"/>
</dbReference>
<evidence type="ECO:0000256" key="3">
    <source>
        <dbReference type="ARBA" id="ARBA00004496"/>
    </source>
</evidence>
<dbReference type="GO" id="GO:0008360">
    <property type="term" value="P:regulation of cell shape"/>
    <property type="evidence" value="ECO:0007669"/>
    <property type="project" value="UniProtKB-KW"/>
</dbReference>
<evidence type="ECO:0000256" key="6">
    <source>
        <dbReference type="ARBA" id="ARBA00022490"/>
    </source>
</evidence>
<proteinExistence type="inferred from homology"/>
<dbReference type="NCBIfam" id="TIGR00179">
    <property type="entry name" value="murB"/>
    <property type="match status" value="1"/>
</dbReference>
<comment type="pathway">
    <text evidence="4 17">Cell wall biogenesis; peptidoglycan biosynthesis.</text>
</comment>
<dbReference type="GO" id="GO:0008762">
    <property type="term" value="F:UDP-N-acetylmuramate dehydrogenase activity"/>
    <property type="evidence" value="ECO:0007669"/>
    <property type="project" value="UniProtKB-UniRule"/>
</dbReference>
<dbReference type="GO" id="GO:0009252">
    <property type="term" value="P:peptidoglycan biosynthetic process"/>
    <property type="evidence" value="ECO:0007669"/>
    <property type="project" value="UniProtKB-UniRule"/>
</dbReference>
<organism evidence="19 20">
    <name type="scientific">Granulimonas faecalis</name>
    <dbReference type="NCBI Taxonomy" id="2894155"/>
    <lineage>
        <taxon>Bacteria</taxon>
        <taxon>Bacillati</taxon>
        <taxon>Actinomycetota</taxon>
        <taxon>Coriobacteriia</taxon>
        <taxon>Coriobacteriales</taxon>
        <taxon>Kribbibacteriaceae</taxon>
        <taxon>Granulimonas</taxon>
    </lineage>
</organism>
<dbReference type="Gene3D" id="3.90.78.10">
    <property type="entry name" value="UDP-N-acetylenolpyruvoylglucosamine reductase, C-terminal domain"/>
    <property type="match status" value="1"/>
</dbReference>
<evidence type="ECO:0000256" key="7">
    <source>
        <dbReference type="ARBA" id="ARBA00022618"/>
    </source>
</evidence>
<dbReference type="GO" id="GO:0051301">
    <property type="term" value="P:cell division"/>
    <property type="evidence" value="ECO:0007669"/>
    <property type="project" value="UniProtKB-KW"/>
</dbReference>
<dbReference type="InterPro" id="IPR016169">
    <property type="entry name" value="FAD-bd_PCMH_sub2"/>
</dbReference>
<evidence type="ECO:0000256" key="4">
    <source>
        <dbReference type="ARBA" id="ARBA00004752"/>
    </source>
</evidence>
<dbReference type="SUPFAM" id="SSF56176">
    <property type="entry name" value="FAD-binding/transporter-associated domain-like"/>
    <property type="match status" value="1"/>
</dbReference>
<dbReference type="PANTHER" id="PTHR21071">
    <property type="entry name" value="UDP-N-ACETYLENOLPYRUVOYLGLUCOSAMINE REDUCTASE"/>
    <property type="match status" value="1"/>
</dbReference>
<evidence type="ECO:0000256" key="2">
    <source>
        <dbReference type="ARBA" id="ARBA00003921"/>
    </source>
</evidence>
<keyword evidence="13 17" id="KW-0560">Oxidoreductase</keyword>
<comment type="similarity">
    <text evidence="5 17">Belongs to the MurB family.</text>
</comment>
<dbReference type="PROSITE" id="PS51387">
    <property type="entry name" value="FAD_PCMH"/>
    <property type="match status" value="1"/>
</dbReference>
<feature type="active site" evidence="17">
    <location>
        <position position="178"/>
    </location>
</feature>
<keyword evidence="20" id="KW-1185">Reference proteome</keyword>
<dbReference type="InterPro" id="IPR016167">
    <property type="entry name" value="FAD-bd_PCMH_sub1"/>
</dbReference>
<dbReference type="EC" id="1.3.1.98" evidence="17"/>
<evidence type="ECO:0000256" key="16">
    <source>
        <dbReference type="ARBA" id="ARBA00048914"/>
    </source>
</evidence>
<comment type="cofactor">
    <cofactor evidence="1 17">
        <name>FAD</name>
        <dbReference type="ChEBI" id="CHEBI:57692"/>
    </cofactor>
</comment>
<dbReference type="InterPro" id="IPR003170">
    <property type="entry name" value="MurB"/>
</dbReference>
<dbReference type="InterPro" id="IPR036635">
    <property type="entry name" value="MurB_C_sf"/>
</dbReference>
<keyword evidence="12 17" id="KW-0573">Peptidoglycan synthesis</keyword>
<dbReference type="GO" id="GO:0071555">
    <property type="term" value="P:cell wall organization"/>
    <property type="evidence" value="ECO:0007669"/>
    <property type="project" value="UniProtKB-KW"/>
</dbReference>
<dbReference type="InterPro" id="IPR006094">
    <property type="entry name" value="Oxid_FAD_bind_N"/>
</dbReference>
<dbReference type="HAMAP" id="MF_00037">
    <property type="entry name" value="MurB"/>
    <property type="match status" value="1"/>
</dbReference>
<keyword evidence="14 17" id="KW-0131">Cell cycle</keyword>
<dbReference type="PANTHER" id="PTHR21071:SF4">
    <property type="entry name" value="UDP-N-ACETYLENOLPYRUVOYLGLUCOSAMINE REDUCTASE"/>
    <property type="match status" value="1"/>
</dbReference>
<feature type="domain" description="FAD-binding PCMH-type" evidence="18">
    <location>
        <begin position="31"/>
        <end position="198"/>
    </location>
</feature>
<dbReference type="RefSeq" id="WP_135977225.1">
    <property type="nucleotide sequence ID" value="NZ_BQKC01000001.1"/>
</dbReference>
<dbReference type="Proteomes" id="UP001055025">
    <property type="component" value="Unassembled WGS sequence"/>
</dbReference>
<dbReference type="InterPro" id="IPR011601">
    <property type="entry name" value="MurB_C"/>
</dbReference>
<evidence type="ECO:0000256" key="8">
    <source>
        <dbReference type="ARBA" id="ARBA00022630"/>
    </source>
</evidence>
<dbReference type="GO" id="GO:0005829">
    <property type="term" value="C:cytosol"/>
    <property type="evidence" value="ECO:0007669"/>
    <property type="project" value="TreeGrafter"/>
</dbReference>
<gene>
    <name evidence="17 19" type="primary">murB</name>
    <name evidence="19" type="ORF">ATOP_11520</name>
</gene>
<evidence type="ECO:0000256" key="14">
    <source>
        <dbReference type="ARBA" id="ARBA00023306"/>
    </source>
</evidence>
<evidence type="ECO:0000259" key="18">
    <source>
        <dbReference type="PROSITE" id="PS51387"/>
    </source>
</evidence>
<reference evidence="19" key="1">
    <citation type="journal article" date="2022" name="Int. J. Syst. Evol. Microbiol.">
        <title>Granulimonas faecalis gen. nov., sp. nov., and Leptogranulimonas caecicola gen. nov., sp. nov., novel lactate-producing Atopobiaceae bacteria isolated from mouse intestines, and an emended description of the family Atopobiaceae.</title>
        <authorList>
            <person name="Morinaga K."/>
            <person name="Kusada H."/>
            <person name="Sakamoto S."/>
            <person name="Murakami T."/>
            <person name="Toyoda A."/>
            <person name="Mori H."/>
            <person name="Meng X.Y."/>
            <person name="Takashino M."/>
            <person name="Murotomi K."/>
            <person name="Tamaki H."/>
        </authorList>
    </citation>
    <scope>NUCLEOTIDE SEQUENCE</scope>
    <source>
        <strain evidence="19">OPF53</strain>
    </source>
</reference>
<keyword evidence="10 17" id="KW-0521">NADP</keyword>
<evidence type="ECO:0000256" key="17">
    <source>
        <dbReference type="HAMAP-Rule" id="MF_00037"/>
    </source>
</evidence>
<dbReference type="Pfam" id="PF02873">
    <property type="entry name" value="MurB_C"/>
    <property type="match status" value="1"/>
</dbReference>
<comment type="function">
    <text evidence="2 17">Cell wall formation.</text>
</comment>
<keyword evidence="6 17" id="KW-0963">Cytoplasm</keyword>
<dbReference type="InterPro" id="IPR036318">
    <property type="entry name" value="FAD-bd_PCMH-like_sf"/>
</dbReference>
<evidence type="ECO:0000313" key="19">
    <source>
        <dbReference type="EMBL" id="GJM55497.1"/>
    </source>
</evidence>
<keyword evidence="9 17" id="KW-0274">FAD</keyword>
<comment type="catalytic activity">
    <reaction evidence="16 17">
        <text>UDP-N-acetyl-alpha-D-muramate + NADP(+) = UDP-N-acetyl-3-O-(1-carboxyvinyl)-alpha-D-glucosamine + NADPH + H(+)</text>
        <dbReference type="Rhea" id="RHEA:12248"/>
        <dbReference type="ChEBI" id="CHEBI:15378"/>
        <dbReference type="ChEBI" id="CHEBI:57783"/>
        <dbReference type="ChEBI" id="CHEBI:58349"/>
        <dbReference type="ChEBI" id="CHEBI:68483"/>
        <dbReference type="ChEBI" id="CHEBI:70757"/>
        <dbReference type="EC" id="1.3.1.98"/>
    </reaction>
</comment>
<keyword evidence="8 17" id="KW-0285">Flavoprotein</keyword>
<evidence type="ECO:0000256" key="9">
    <source>
        <dbReference type="ARBA" id="ARBA00022827"/>
    </source>
</evidence>
<keyword evidence="15 17" id="KW-0961">Cell wall biogenesis/degradation</keyword>
<comment type="caution">
    <text evidence="19">The sequence shown here is derived from an EMBL/GenBank/DDBJ whole genome shotgun (WGS) entry which is preliminary data.</text>
</comment>
<dbReference type="Gene3D" id="3.30.43.10">
    <property type="entry name" value="Uridine Diphospho-n-acetylenolpyruvylglucosamine Reductase, domain 2"/>
    <property type="match status" value="1"/>
</dbReference>
<evidence type="ECO:0000256" key="1">
    <source>
        <dbReference type="ARBA" id="ARBA00001974"/>
    </source>
</evidence>
<evidence type="ECO:0000313" key="20">
    <source>
        <dbReference type="Proteomes" id="UP001055025"/>
    </source>
</evidence>
<evidence type="ECO:0000256" key="5">
    <source>
        <dbReference type="ARBA" id="ARBA00010485"/>
    </source>
</evidence>
<dbReference type="Pfam" id="PF01565">
    <property type="entry name" value="FAD_binding_4"/>
    <property type="match status" value="1"/>
</dbReference>
<evidence type="ECO:0000256" key="11">
    <source>
        <dbReference type="ARBA" id="ARBA00022960"/>
    </source>
</evidence>
<accession>A0AAV5B2M2</accession>
<evidence type="ECO:0000256" key="10">
    <source>
        <dbReference type="ARBA" id="ARBA00022857"/>
    </source>
</evidence>
<dbReference type="GO" id="GO:0071949">
    <property type="term" value="F:FAD binding"/>
    <property type="evidence" value="ECO:0007669"/>
    <property type="project" value="InterPro"/>
</dbReference>